<protein>
    <submittedName>
        <fullName evidence="1">Uncharacterized protein</fullName>
    </submittedName>
</protein>
<reference evidence="1 2" key="1">
    <citation type="journal article" date="2020" name="Cell">
        <title>Large-Scale Comparative Analyses of Tick Genomes Elucidate Their Genetic Diversity and Vector Capacities.</title>
        <authorList>
            <consortium name="Tick Genome and Microbiome Consortium (TIGMIC)"/>
            <person name="Jia N."/>
            <person name="Wang J."/>
            <person name="Shi W."/>
            <person name="Du L."/>
            <person name="Sun Y."/>
            <person name="Zhan W."/>
            <person name="Jiang J.F."/>
            <person name="Wang Q."/>
            <person name="Zhang B."/>
            <person name="Ji P."/>
            <person name="Bell-Sakyi L."/>
            <person name="Cui X.M."/>
            <person name="Yuan T.T."/>
            <person name="Jiang B.G."/>
            <person name="Yang W.F."/>
            <person name="Lam T.T."/>
            <person name="Chang Q.C."/>
            <person name="Ding S.J."/>
            <person name="Wang X.J."/>
            <person name="Zhu J.G."/>
            <person name="Ruan X.D."/>
            <person name="Zhao L."/>
            <person name="Wei J.T."/>
            <person name="Ye R.Z."/>
            <person name="Que T.C."/>
            <person name="Du C.H."/>
            <person name="Zhou Y.H."/>
            <person name="Cheng J.X."/>
            <person name="Dai P.F."/>
            <person name="Guo W.B."/>
            <person name="Han X.H."/>
            <person name="Huang E.J."/>
            <person name="Li L.F."/>
            <person name="Wei W."/>
            <person name="Gao Y.C."/>
            <person name="Liu J.Z."/>
            <person name="Shao H.Z."/>
            <person name="Wang X."/>
            <person name="Wang C.C."/>
            <person name="Yang T.C."/>
            <person name="Huo Q.B."/>
            <person name="Li W."/>
            <person name="Chen H.Y."/>
            <person name="Chen S.E."/>
            <person name="Zhou L.G."/>
            <person name="Ni X.B."/>
            <person name="Tian J.H."/>
            <person name="Sheng Y."/>
            <person name="Liu T."/>
            <person name="Pan Y.S."/>
            <person name="Xia L.Y."/>
            <person name="Li J."/>
            <person name="Zhao F."/>
            <person name="Cao W.C."/>
        </authorList>
    </citation>
    <scope>NUCLEOTIDE SEQUENCE [LARGE SCALE GENOMIC DNA]</scope>
    <source>
        <strain evidence="1">Iper-2018</strain>
    </source>
</reference>
<accession>A0AC60QHE0</accession>
<organism evidence="1 2">
    <name type="scientific">Ixodes persulcatus</name>
    <name type="common">Taiga tick</name>
    <dbReference type="NCBI Taxonomy" id="34615"/>
    <lineage>
        <taxon>Eukaryota</taxon>
        <taxon>Metazoa</taxon>
        <taxon>Ecdysozoa</taxon>
        <taxon>Arthropoda</taxon>
        <taxon>Chelicerata</taxon>
        <taxon>Arachnida</taxon>
        <taxon>Acari</taxon>
        <taxon>Parasitiformes</taxon>
        <taxon>Ixodida</taxon>
        <taxon>Ixodoidea</taxon>
        <taxon>Ixodidae</taxon>
        <taxon>Ixodinae</taxon>
        <taxon>Ixodes</taxon>
    </lineage>
</organism>
<dbReference type="Proteomes" id="UP000805193">
    <property type="component" value="Unassembled WGS sequence"/>
</dbReference>
<proteinExistence type="predicted"/>
<dbReference type="EMBL" id="JABSTQ010009111">
    <property type="protein sequence ID" value="KAG0432848.1"/>
    <property type="molecule type" value="Genomic_DNA"/>
</dbReference>
<gene>
    <name evidence="1" type="ORF">HPB47_020450</name>
</gene>
<evidence type="ECO:0000313" key="1">
    <source>
        <dbReference type="EMBL" id="KAG0432848.1"/>
    </source>
</evidence>
<keyword evidence="2" id="KW-1185">Reference proteome</keyword>
<feature type="non-terminal residue" evidence="1">
    <location>
        <position position="1"/>
    </location>
</feature>
<evidence type="ECO:0000313" key="2">
    <source>
        <dbReference type="Proteomes" id="UP000805193"/>
    </source>
</evidence>
<comment type="caution">
    <text evidence="1">The sequence shown here is derived from an EMBL/GenBank/DDBJ whole genome shotgun (WGS) entry which is preliminary data.</text>
</comment>
<sequence>RMVNNLGYFEKFPTLIVTAGYLSVDTFFFMSGFLLNYTILKQKKNPALIFAVAIARRFIRATIPLFFVIMCIYLLPLVASGPDSRSYFEKFDREINNHWWALLLQSSIHHAAQFTPAEAERDAFRFNDEQNTLIVSTPVLENALKDEKVNEIGIKGDVYEVVACAIPPENTFKGVILGTPDKDTKQDTLTNLLSAMNPSVAHARRIGR</sequence>
<name>A0AC60QHE0_IXOPE</name>